<feature type="compositionally biased region" description="Acidic residues" evidence="1">
    <location>
        <begin position="37"/>
        <end position="46"/>
    </location>
</feature>
<reference evidence="2 3" key="1">
    <citation type="journal article" date="2008" name="PLoS Genet.">
        <title>Genomic islands in the pathogenic filamentous fungus Aspergillus fumigatus.</title>
        <authorList>
            <person name="Fedorova N.D."/>
            <person name="Khaldi N."/>
            <person name="Joardar V.S."/>
            <person name="Maiti R."/>
            <person name="Amedeo P."/>
            <person name="Anderson M.J."/>
            <person name="Crabtree J."/>
            <person name="Silva J.C."/>
            <person name="Badger J.H."/>
            <person name="Albarraq A."/>
            <person name="Angiuoli S."/>
            <person name="Bussey H."/>
            <person name="Bowyer P."/>
            <person name="Cotty P.J."/>
            <person name="Dyer P.S."/>
            <person name="Egan A."/>
            <person name="Galens K."/>
            <person name="Fraser-Liggett C.M."/>
            <person name="Haas B.J."/>
            <person name="Inman J.M."/>
            <person name="Kent R."/>
            <person name="Lemieux S."/>
            <person name="Malavazi I."/>
            <person name="Orvis J."/>
            <person name="Roemer T."/>
            <person name="Ronning C.M."/>
            <person name="Sundaram J.P."/>
            <person name="Sutton G."/>
            <person name="Turner G."/>
            <person name="Venter J.C."/>
            <person name="White O.R."/>
            <person name="Whitty B.R."/>
            <person name="Youngman P."/>
            <person name="Wolfe K.H."/>
            <person name="Goldman G.H."/>
            <person name="Wortman J.R."/>
            <person name="Jiang B."/>
            <person name="Denning D.W."/>
            <person name="Nierman W.C."/>
        </authorList>
    </citation>
    <scope>NUCLEOTIDE SEQUENCE [LARGE SCALE GENOMIC DNA]</scope>
    <source>
        <strain evidence="3">ATCC 1007 / CBS 513.65 / DSM 816 / NCTC 3887 / NRRL 1</strain>
    </source>
</reference>
<dbReference type="GeneID" id="4701918"/>
<protein>
    <submittedName>
        <fullName evidence="2">Uncharacterized protein</fullName>
    </submittedName>
</protein>
<dbReference type="RefSeq" id="XP_001268542.1">
    <property type="nucleotide sequence ID" value="XM_001268541.1"/>
</dbReference>
<keyword evidence="3" id="KW-1185">Reference proteome</keyword>
<feature type="region of interest" description="Disordered" evidence="1">
    <location>
        <begin position="1"/>
        <end position="23"/>
    </location>
</feature>
<sequence length="63" mass="6995">MSTKMHIRIQNGVASTHTHTQTPWQKIELAFSRLEMEEGQLTESIEDTQPTPGPNAVSTAPFS</sequence>
<evidence type="ECO:0000313" key="2">
    <source>
        <dbReference type="EMBL" id="EAW07116.1"/>
    </source>
</evidence>
<evidence type="ECO:0000256" key="1">
    <source>
        <dbReference type="SAM" id="MobiDB-lite"/>
    </source>
</evidence>
<proteinExistence type="predicted"/>
<dbReference type="VEuPathDB" id="FungiDB:ACLA_018200"/>
<dbReference type="AlphaFoldDB" id="A1CN95"/>
<gene>
    <name evidence="2" type="ORF">ACLA_018200</name>
</gene>
<organism evidence="2 3">
    <name type="scientific">Aspergillus clavatus (strain ATCC 1007 / CBS 513.65 / DSM 816 / NCTC 3887 / NRRL 1 / QM 1276 / 107)</name>
    <dbReference type="NCBI Taxonomy" id="344612"/>
    <lineage>
        <taxon>Eukaryota</taxon>
        <taxon>Fungi</taxon>
        <taxon>Dikarya</taxon>
        <taxon>Ascomycota</taxon>
        <taxon>Pezizomycotina</taxon>
        <taxon>Eurotiomycetes</taxon>
        <taxon>Eurotiomycetidae</taxon>
        <taxon>Eurotiales</taxon>
        <taxon>Aspergillaceae</taxon>
        <taxon>Aspergillus</taxon>
        <taxon>Aspergillus subgen. Fumigati</taxon>
    </lineage>
</organism>
<dbReference type="EMBL" id="DS027059">
    <property type="protein sequence ID" value="EAW07116.1"/>
    <property type="molecule type" value="Genomic_DNA"/>
</dbReference>
<dbReference type="KEGG" id="act:ACLA_018200"/>
<dbReference type="Proteomes" id="UP000006701">
    <property type="component" value="Unassembled WGS sequence"/>
</dbReference>
<feature type="compositionally biased region" description="Polar residues" evidence="1">
    <location>
        <begin position="12"/>
        <end position="23"/>
    </location>
</feature>
<dbReference type="HOGENOM" id="CLU_2885362_0_0_1"/>
<feature type="compositionally biased region" description="Polar residues" evidence="1">
    <location>
        <begin position="47"/>
        <end position="63"/>
    </location>
</feature>
<accession>A1CN95</accession>
<feature type="region of interest" description="Disordered" evidence="1">
    <location>
        <begin position="35"/>
        <end position="63"/>
    </location>
</feature>
<evidence type="ECO:0000313" key="3">
    <source>
        <dbReference type="Proteomes" id="UP000006701"/>
    </source>
</evidence>
<name>A1CN95_ASPCL</name>